<dbReference type="RefSeq" id="WP_103265514.1">
    <property type="nucleotide sequence ID" value="NZ_CABMLE010000012.1"/>
</dbReference>
<dbReference type="InterPro" id="IPR036388">
    <property type="entry name" value="WH-like_DNA-bd_sf"/>
</dbReference>
<accession>A0A2K2U9Z8</accession>
<dbReference type="Pfam" id="PF09382">
    <property type="entry name" value="RQC"/>
    <property type="match status" value="1"/>
</dbReference>
<dbReference type="SUPFAM" id="SSF46785">
    <property type="entry name" value="Winged helix' DNA-binding domain"/>
    <property type="match status" value="1"/>
</dbReference>
<dbReference type="NCBIfam" id="NF041107">
    <property type="entry name" value="RQC_minor_1"/>
    <property type="match status" value="1"/>
</dbReference>
<protein>
    <submittedName>
        <fullName evidence="2">RQC domain protein</fullName>
    </submittedName>
</protein>
<feature type="domain" description="RQC" evidence="1">
    <location>
        <begin position="23"/>
        <end position="121"/>
    </location>
</feature>
<name>A0A2K2U9Z8_9ACTN</name>
<evidence type="ECO:0000313" key="3">
    <source>
        <dbReference type="Proteomes" id="UP000236197"/>
    </source>
</evidence>
<proteinExistence type="predicted"/>
<sequence length="176" mass="19258">MARRIVERGFRLDCGDVEALSDDEVVAILRAADPIIATGGRTLLSKILKGSRDQKVLAHDLDGNPCYGAFSDKTLALITNMIDRCILDGYLTIRYEGRLPVLVYTDNGWDIEKRAYADELLSAFLSDASQGKDGFIERMQSVNPECVRIALGKLTAPAVPASGKRSKRGSPTRTAR</sequence>
<dbReference type="SMART" id="SM00956">
    <property type="entry name" value="RQC"/>
    <property type="match status" value="1"/>
</dbReference>
<dbReference type="EMBL" id="PPEK01000012">
    <property type="protein sequence ID" value="PNV67145.1"/>
    <property type="molecule type" value="Genomic_DNA"/>
</dbReference>
<organism evidence="2 3">
    <name type="scientific">Enteroscipio rubneri</name>
    <dbReference type="NCBI Taxonomy" id="2070686"/>
    <lineage>
        <taxon>Bacteria</taxon>
        <taxon>Bacillati</taxon>
        <taxon>Actinomycetota</taxon>
        <taxon>Coriobacteriia</taxon>
        <taxon>Eggerthellales</taxon>
        <taxon>Eggerthellaceae</taxon>
        <taxon>Enteroscipio</taxon>
    </lineage>
</organism>
<dbReference type="GO" id="GO:0006281">
    <property type="term" value="P:DNA repair"/>
    <property type="evidence" value="ECO:0007669"/>
    <property type="project" value="InterPro"/>
</dbReference>
<dbReference type="GO" id="GO:0006260">
    <property type="term" value="P:DNA replication"/>
    <property type="evidence" value="ECO:0007669"/>
    <property type="project" value="InterPro"/>
</dbReference>
<dbReference type="InterPro" id="IPR036390">
    <property type="entry name" value="WH_DNA-bd_sf"/>
</dbReference>
<gene>
    <name evidence="2" type="ORF">C2L71_09425</name>
</gene>
<evidence type="ECO:0000259" key="1">
    <source>
        <dbReference type="SMART" id="SM00956"/>
    </source>
</evidence>
<dbReference type="InterPro" id="IPR018982">
    <property type="entry name" value="RQC_domain"/>
</dbReference>
<evidence type="ECO:0000313" key="2">
    <source>
        <dbReference type="EMBL" id="PNV67145.1"/>
    </source>
</evidence>
<comment type="caution">
    <text evidence="2">The sequence shown here is derived from an EMBL/GenBank/DDBJ whole genome shotgun (WGS) entry which is preliminary data.</text>
</comment>
<dbReference type="Gene3D" id="1.10.10.10">
    <property type="entry name" value="Winged helix-like DNA-binding domain superfamily/Winged helix DNA-binding domain"/>
    <property type="match status" value="1"/>
</dbReference>
<reference evidence="3" key="1">
    <citation type="submission" date="2018-01" db="EMBL/GenBank/DDBJ databases">
        <title>Rubneribacter badeniensis gen. nov., sp. nov., and Colonibacter rubneri, gen. nov., sp. nov., WGS of new members of the Eggerthellaceae.</title>
        <authorList>
            <person name="Danylec N."/>
            <person name="Stoll D.A."/>
            <person name="Doetsch A."/>
            <person name="Kulling S.E."/>
            <person name="Huch M."/>
        </authorList>
    </citation>
    <scope>NUCLEOTIDE SEQUENCE [LARGE SCALE GENOMIC DNA]</scope>
    <source>
        <strain evidence="3">ResAG-96</strain>
    </source>
</reference>
<dbReference type="Proteomes" id="UP000236197">
    <property type="component" value="Unassembled WGS sequence"/>
</dbReference>
<keyword evidence="3" id="KW-1185">Reference proteome</keyword>
<dbReference type="AlphaFoldDB" id="A0A2K2U9Z8"/>
<dbReference type="GO" id="GO:0043138">
    <property type="term" value="F:3'-5' DNA helicase activity"/>
    <property type="evidence" value="ECO:0007669"/>
    <property type="project" value="InterPro"/>
</dbReference>
<dbReference type="OrthoDB" id="9770771at2"/>